<dbReference type="EMBL" id="CP076132">
    <property type="protein sequence ID" value="QWG02218.1"/>
    <property type="molecule type" value="Genomic_DNA"/>
</dbReference>
<evidence type="ECO:0000313" key="3">
    <source>
        <dbReference type="Proteomes" id="UP000678679"/>
    </source>
</evidence>
<keyword evidence="3" id="KW-1185">Reference proteome</keyword>
<reference evidence="2 3" key="1">
    <citation type="submission" date="2021-05" db="EMBL/GenBank/DDBJ databases">
        <title>Comparative genomic studies on the polysaccharide-degrading batcterial strains of the Flammeovirga genus.</title>
        <authorList>
            <person name="Zewei F."/>
            <person name="Zheng Z."/>
            <person name="Yu L."/>
            <person name="Ruyue G."/>
            <person name="Yanhong M."/>
            <person name="Yuanyuan C."/>
            <person name="Jingyan G."/>
            <person name="Wenjun H."/>
        </authorList>
    </citation>
    <scope>NUCLEOTIDE SEQUENCE [LARGE SCALE GENOMIC DNA]</scope>
    <source>
        <strain evidence="2 3">NBRC:100898</strain>
    </source>
</reference>
<dbReference type="Proteomes" id="UP000678679">
    <property type="component" value="Chromosome 1"/>
</dbReference>
<organism evidence="2 3">
    <name type="scientific">Flammeovirga yaeyamensis</name>
    <dbReference type="NCBI Taxonomy" id="367791"/>
    <lineage>
        <taxon>Bacteria</taxon>
        <taxon>Pseudomonadati</taxon>
        <taxon>Bacteroidota</taxon>
        <taxon>Cytophagia</taxon>
        <taxon>Cytophagales</taxon>
        <taxon>Flammeovirgaceae</taxon>
        <taxon>Flammeovirga</taxon>
    </lineage>
</organism>
<proteinExistence type="predicted"/>
<dbReference type="KEGG" id="fya:KMW28_01145"/>
<dbReference type="RefSeq" id="WP_066210844.1">
    <property type="nucleotide sequence ID" value="NZ_CP076132.1"/>
</dbReference>
<gene>
    <name evidence="2" type="ORF">KMW28_01145</name>
</gene>
<evidence type="ECO:0000313" key="2">
    <source>
        <dbReference type="EMBL" id="QWG02218.1"/>
    </source>
</evidence>
<keyword evidence="1" id="KW-0732">Signal</keyword>
<dbReference type="SUPFAM" id="SSF101874">
    <property type="entry name" value="YceI-like"/>
    <property type="match status" value="1"/>
</dbReference>
<name>A0AAX1N3R0_9BACT</name>
<feature type="signal peptide" evidence="1">
    <location>
        <begin position="1"/>
        <end position="18"/>
    </location>
</feature>
<dbReference type="Gene3D" id="2.40.128.110">
    <property type="entry name" value="Lipid/polyisoprenoid-binding, YceI-like"/>
    <property type="match status" value="1"/>
</dbReference>
<dbReference type="AlphaFoldDB" id="A0AAX1N3R0"/>
<feature type="chain" id="PRO_5043331795" evidence="1">
    <location>
        <begin position="19"/>
        <end position="200"/>
    </location>
</feature>
<accession>A0AAX1N3R0</accession>
<sequence length="200" mass="22993">MRRIILCLFIILTTKVTAQTEIEDGSYSINFDITPISILGKTNVSTFDCDYVPDASLTSNFCLERSNEHFQVINHKKMSLEILKFDCGIKLMTKEFRELLDYKHNSSIYIQFTGLERDVVEKEKAYVHLILTIGELSNPQEFKAEVKKLSDGKYELSGLGEFSILDYNLEPPQKMMGMVKVKDKISIDFTIHISKEEFAN</sequence>
<protein>
    <submittedName>
        <fullName evidence="2">YceI family protein</fullName>
    </submittedName>
</protein>
<evidence type="ECO:0000256" key="1">
    <source>
        <dbReference type="SAM" id="SignalP"/>
    </source>
</evidence>
<dbReference type="InterPro" id="IPR036761">
    <property type="entry name" value="TTHA0802/YceI-like_sf"/>
</dbReference>